<feature type="region of interest" description="Disordered" evidence="9">
    <location>
        <begin position="228"/>
        <end position="260"/>
    </location>
</feature>
<dbReference type="EMBL" id="KQ030509">
    <property type="protein sequence ID" value="KJZ76745.1"/>
    <property type="molecule type" value="Genomic_DNA"/>
</dbReference>
<organism evidence="11 12">
    <name type="scientific">Hirsutella minnesotensis 3608</name>
    <dbReference type="NCBI Taxonomy" id="1043627"/>
    <lineage>
        <taxon>Eukaryota</taxon>
        <taxon>Fungi</taxon>
        <taxon>Dikarya</taxon>
        <taxon>Ascomycota</taxon>
        <taxon>Pezizomycotina</taxon>
        <taxon>Sordariomycetes</taxon>
        <taxon>Hypocreomycetidae</taxon>
        <taxon>Hypocreales</taxon>
        <taxon>Ophiocordycipitaceae</taxon>
        <taxon>Hirsutella</taxon>
    </lineage>
</organism>
<keyword evidence="5" id="KW-0949">S-adenosyl-L-methionine</keyword>
<dbReference type="Gene3D" id="3.40.1280.30">
    <property type="match status" value="1"/>
</dbReference>
<gene>
    <name evidence="11" type="ORF">HIM_03622</name>
</gene>
<dbReference type="InterPro" id="IPR028564">
    <property type="entry name" value="MT_TRM10-typ"/>
</dbReference>
<dbReference type="GO" id="GO:0005634">
    <property type="term" value="C:nucleus"/>
    <property type="evidence" value="ECO:0007669"/>
    <property type="project" value="TreeGrafter"/>
</dbReference>
<evidence type="ECO:0000313" key="12">
    <source>
        <dbReference type="Proteomes" id="UP000054481"/>
    </source>
</evidence>
<keyword evidence="12" id="KW-1185">Reference proteome</keyword>
<dbReference type="PANTHER" id="PTHR13563">
    <property type="entry name" value="TRNA (GUANINE-9-) METHYLTRANSFERASE"/>
    <property type="match status" value="1"/>
</dbReference>
<feature type="compositionally biased region" description="Pro residues" evidence="9">
    <location>
        <begin position="251"/>
        <end position="260"/>
    </location>
</feature>
<evidence type="ECO:0000256" key="5">
    <source>
        <dbReference type="ARBA" id="ARBA00022691"/>
    </source>
</evidence>
<evidence type="ECO:0000256" key="8">
    <source>
        <dbReference type="ARBA" id="ARBA00048434"/>
    </source>
</evidence>
<accession>A0A0F7ZQ72</accession>
<dbReference type="AlphaFoldDB" id="A0A0F7ZQ72"/>
<sequence length="420" mass="47132">MESHETKDVPGASEAMASSHETEKSPEKTPVAAASHEPIKTESGQAAKTTAEDVAQSGEAKPMSKNALKRIRRQQEWEDGREDRRKRRREKRHDRKERVREERAVLLAQGADPADVIPRLKQHQQRAGASRVPVALIVDCDFERYMTDKELISLASQVTRCYSDNRNARYRAHLWVAGWAGKLRERFRSALHDQQRHWKGVGFVEGDFLACADEARKQLADKPGDVIASLQRGDGEGDGQAAWTRDEPGAEPYPLPEPAPEPNQAYRDVVYLTSESPYTLQRLEPNTSYVIGGLVDKNREKGLCYRRACERGIRTARLPIGQFMQMQSRQVLATNHVVDIMLKWLEFEDWGKAFMAVIPKRKGGKLIGDGDDATEAEAHADDVEEEQVVADETMADQDAAVEEEKSESEEVAQSSGEKSS</sequence>
<feature type="compositionally biased region" description="Basic residues" evidence="9">
    <location>
        <begin position="84"/>
        <end position="95"/>
    </location>
</feature>
<evidence type="ECO:0000256" key="2">
    <source>
        <dbReference type="ARBA" id="ARBA00020451"/>
    </source>
</evidence>
<evidence type="ECO:0000313" key="11">
    <source>
        <dbReference type="EMBL" id="KJZ76745.1"/>
    </source>
</evidence>
<dbReference type="CDD" id="cd18089">
    <property type="entry name" value="SPOUT_Trm10-like"/>
    <property type="match status" value="1"/>
</dbReference>
<dbReference type="Proteomes" id="UP000054481">
    <property type="component" value="Unassembled WGS sequence"/>
</dbReference>
<keyword evidence="4 11" id="KW-0808">Transferase</keyword>
<proteinExistence type="predicted"/>
<evidence type="ECO:0000256" key="9">
    <source>
        <dbReference type="SAM" id="MobiDB-lite"/>
    </source>
</evidence>
<reference evidence="11 12" key="1">
    <citation type="journal article" date="2014" name="Genome Biol. Evol.">
        <title>Comparative genomics and transcriptomics analyses reveal divergent lifestyle features of nematode endoparasitic fungus Hirsutella minnesotensis.</title>
        <authorList>
            <person name="Lai Y."/>
            <person name="Liu K."/>
            <person name="Zhang X."/>
            <person name="Zhang X."/>
            <person name="Li K."/>
            <person name="Wang N."/>
            <person name="Shu C."/>
            <person name="Wu Y."/>
            <person name="Wang C."/>
            <person name="Bushley K.E."/>
            <person name="Xiang M."/>
            <person name="Liu X."/>
        </authorList>
    </citation>
    <scope>NUCLEOTIDE SEQUENCE [LARGE SCALE GENOMIC DNA]</scope>
    <source>
        <strain evidence="11 12">3608</strain>
    </source>
</reference>
<evidence type="ECO:0000256" key="3">
    <source>
        <dbReference type="ARBA" id="ARBA00022603"/>
    </source>
</evidence>
<feature type="compositionally biased region" description="Low complexity" evidence="9">
    <location>
        <begin position="411"/>
        <end position="420"/>
    </location>
</feature>
<dbReference type="GO" id="GO:0000049">
    <property type="term" value="F:tRNA binding"/>
    <property type="evidence" value="ECO:0007669"/>
    <property type="project" value="TreeGrafter"/>
</dbReference>
<feature type="region of interest" description="Disordered" evidence="9">
    <location>
        <begin position="1"/>
        <end position="100"/>
    </location>
</feature>
<feature type="domain" description="SAM-dependent MTase TRM10-type" evidence="10">
    <location>
        <begin position="122"/>
        <end position="365"/>
    </location>
</feature>
<feature type="compositionally biased region" description="Basic and acidic residues" evidence="9">
    <location>
        <begin position="73"/>
        <end position="83"/>
    </location>
</feature>
<dbReference type="GO" id="GO:0002939">
    <property type="term" value="P:tRNA N1-guanine methylation"/>
    <property type="evidence" value="ECO:0007669"/>
    <property type="project" value="TreeGrafter"/>
</dbReference>
<dbReference type="InterPro" id="IPR038459">
    <property type="entry name" value="MT_TRM10-typ_sf"/>
</dbReference>
<evidence type="ECO:0000256" key="4">
    <source>
        <dbReference type="ARBA" id="ARBA00022679"/>
    </source>
</evidence>
<dbReference type="InterPro" id="IPR007356">
    <property type="entry name" value="tRNA_m1G_MeTrfase_euk"/>
</dbReference>
<evidence type="ECO:0000256" key="7">
    <source>
        <dbReference type="ARBA" id="ARBA00032166"/>
    </source>
</evidence>
<feature type="compositionally biased region" description="Acidic residues" evidence="9">
    <location>
        <begin position="382"/>
        <end position="410"/>
    </location>
</feature>
<dbReference type="PANTHER" id="PTHR13563:SF13">
    <property type="entry name" value="TRNA METHYLTRANSFERASE 10 HOMOLOG A"/>
    <property type="match status" value="1"/>
</dbReference>
<protein>
    <recommendedName>
        <fullName evidence="2">tRNA (guanine(9)-N1)-methyltransferase</fullName>
        <ecNumber evidence="1">2.1.1.221</ecNumber>
    </recommendedName>
    <alternativeName>
        <fullName evidence="7">tRNA methyltransferase 10</fullName>
    </alternativeName>
    <alternativeName>
        <fullName evidence="6">tRNA(m1G9)-methyltransferase</fullName>
    </alternativeName>
</protein>
<feature type="region of interest" description="Disordered" evidence="9">
    <location>
        <begin position="368"/>
        <end position="420"/>
    </location>
</feature>
<dbReference type="PROSITE" id="PS51675">
    <property type="entry name" value="SAM_MT_TRM10"/>
    <property type="match status" value="1"/>
</dbReference>
<evidence type="ECO:0000256" key="6">
    <source>
        <dbReference type="ARBA" id="ARBA00031792"/>
    </source>
</evidence>
<dbReference type="EC" id="2.1.1.221" evidence="1"/>
<evidence type="ECO:0000259" key="10">
    <source>
        <dbReference type="PROSITE" id="PS51675"/>
    </source>
</evidence>
<name>A0A0F7ZQ72_9HYPO</name>
<dbReference type="GO" id="GO:0052905">
    <property type="term" value="F:tRNA (guanosine(9)-N1)-methyltransferase activity"/>
    <property type="evidence" value="ECO:0007669"/>
    <property type="project" value="UniProtKB-EC"/>
</dbReference>
<dbReference type="OrthoDB" id="278300at2759"/>
<evidence type="ECO:0000256" key="1">
    <source>
        <dbReference type="ARBA" id="ARBA00012797"/>
    </source>
</evidence>
<comment type="catalytic activity">
    <reaction evidence="8">
        <text>guanosine(9) in tRNA + S-adenosyl-L-methionine = N(1)-methylguanosine(9) in tRNA + S-adenosyl-L-homocysteine + H(+)</text>
        <dbReference type="Rhea" id="RHEA:43156"/>
        <dbReference type="Rhea" id="RHEA-COMP:10367"/>
        <dbReference type="Rhea" id="RHEA-COMP:10368"/>
        <dbReference type="ChEBI" id="CHEBI:15378"/>
        <dbReference type="ChEBI" id="CHEBI:57856"/>
        <dbReference type="ChEBI" id="CHEBI:59789"/>
        <dbReference type="ChEBI" id="CHEBI:73542"/>
        <dbReference type="ChEBI" id="CHEBI:74269"/>
        <dbReference type="EC" id="2.1.1.221"/>
    </reaction>
</comment>
<keyword evidence="3 11" id="KW-0489">Methyltransferase</keyword>